<keyword evidence="2" id="KW-0560">Oxidoreductase</keyword>
<dbReference type="AlphaFoldDB" id="A0A368BU22"/>
<dbReference type="Proteomes" id="UP000253307">
    <property type="component" value="Unassembled WGS sequence"/>
</dbReference>
<gene>
    <name evidence="4" type="ORF">DBW96_02960</name>
</gene>
<dbReference type="Gene3D" id="3.40.50.720">
    <property type="entry name" value="NAD(P)-binding Rossmann-like Domain"/>
    <property type="match status" value="1"/>
</dbReference>
<dbReference type="PROSITE" id="PS00061">
    <property type="entry name" value="ADH_SHORT"/>
    <property type="match status" value="1"/>
</dbReference>
<dbReference type="PRINTS" id="PR00081">
    <property type="entry name" value="GDHRDH"/>
</dbReference>
<dbReference type="GO" id="GO:0016491">
    <property type="term" value="F:oxidoreductase activity"/>
    <property type="evidence" value="ECO:0007669"/>
    <property type="project" value="UniProtKB-KW"/>
</dbReference>
<sequence length="274" mass="29828">MNTFENKVALVTGASYGIGFAIAKDLASRGAHLILTARSGEKLEALASSIRSEGGKANVYEADLSVIGSAEELFEKISSEGIKIDLLVNNAGYGRWGEFTEFERSDYSKMLHLNINSLVELTYMFIPQMIKKGGGGVINVGSTASFLPVPFASVYSASKAFVLMFSDAIRYEYQDKNIQVMTLCPGGTASKFSEVASEKSSDALKTLNQVLKEKGQLGDSCELVARDGLDAFLKNKSSFITGKGNKKFAFLPRILSRDRIIKLTGDIFRKRVAK</sequence>
<dbReference type="PANTHER" id="PTHR42901:SF1">
    <property type="entry name" value="ALCOHOL DEHYDROGENASE"/>
    <property type="match status" value="1"/>
</dbReference>
<dbReference type="InterPro" id="IPR002347">
    <property type="entry name" value="SDR_fam"/>
</dbReference>
<name>A0A368BU22_9GAMM</name>
<evidence type="ECO:0000256" key="2">
    <source>
        <dbReference type="ARBA" id="ARBA00023002"/>
    </source>
</evidence>
<dbReference type="CDD" id="cd05233">
    <property type="entry name" value="SDR_c"/>
    <property type="match status" value="1"/>
</dbReference>
<dbReference type="Pfam" id="PF00106">
    <property type="entry name" value="adh_short"/>
    <property type="match status" value="1"/>
</dbReference>
<protein>
    <submittedName>
        <fullName evidence="4">SDR family NAD(P)-dependent oxidoreductase</fullName>
    </submittedName>
</protein>
<evidence type="ECO:0000256" key="1">
    <source>
        <dbReference type="ARBA" id="ARBA00006484"/>
    </source>
</evidence>
<organism evidence="4 5">
    <name type="scientific">SAR86 cluster bacterium</name>
    <dbReference type="NCBI Taxonomy" id="2030880"/>
    <lineage>
        <taxon>Bacteria</taxon>
        <taxon>Pseudomonadati</taxon>
        <taxon>Pseudomonadota</taxon>
        <taxon>Gammaproteobacteria</taxon>
        <taxon>SAR86 cluster</taxon>
    </lineage>
</organism>
<evidence type="ECO:0000313" key="5">
    <source>
        <dbReference type="Proteomes" id="UP000253307"/>
    </source>
</evidence>
<dbReference type="SUPFAM" id="SSF51735">
    <property type="entry name" value="NAD(P)-binding Rossmann-fold domains"/>
    <property type="match status" value="1"/>
</dbReference>
<dbReference type="PANTHER" id="PTHR42901">
    <property type="entry name" value="ALCOHOL DEHYDROGENASE"/>
    <property type="match status" value="1"/>
</dbReference>
<accession>A0A368BU22</accession>
<evidence type="ECO:0000256" key="3">
    <source>
        <dbReference type="RuleBase" id="RU000363"/>
    </source>
</evidence>
<proteinExistence type="inferred from homology"/>
<reference evidence="4 5" key="1">
    <citation type="journal article" date="2018" name="Microbiome">
        <title>Fine metagenomic profile of the Mediterranean stratified and mixed water columns revealed by assembly and recruitment.</title>
        <authorList>
            <person name="Haro-Moreno J.M."/>
            <person name="Lopez-Perez M."/>
            <person name="De La Torre J.R."/>
            <person name="Picazo A."/>
            <person name="Camacho A."/>
            <person name="Rodriguez-Valera F."/>
        </authorList>
    </citation>
    <scope>NUCLEOTIDE SEQUENCE [LARGE SCALE GENOMIC DNA]</scope>
    <source>
        <strain evidence="4">MED-G82</strain>
    </source>
</reference>
<comment type="similarity">
    <text evidence="1 3">Belongs to the short-chain dehydrogenases/reductases (SDR) family.</text>
</comment>
<dbReference type="PRINTS" id="PR00080">
    <property type="entry name" value="SDRFAMILY"/>
</dbReference>
<evidence type="ECO:0000313" key="4">
    <source>
        <dbReference type="EMBL" id="RCL40829.1"/>
    </source>
</evidence>
<dbReference type="InterPro" id="IPR036291">
    <property type="entry name" value="NAD(P)-bd_dom_sf"/>
</dbReference>
<comment type="caution">
    <text evidence="4">The sequence shown here is derived from an EMBL/GenBank/DDBJ whole genome shotgun (WGS) entry which is preliminary data.</text>
</comment>
<dbReference type="InterPro" id="IPR020904">
    <property type="entry name" value="Sc_DH/Rdtase_CS"/>
</dbReference>
<dbReference type="EMBL" id="QOPE01000020">
    <property type="protein sequence ID" value="RCL40829.1"/>
    <property type="molecule type" value="Genomic_DNA"/>
</dbReference>